<gene>
    <name evidence="1" type="primary">clpS</name>
    <name evidence="4" type="ORF">AKJ09_09728</name>
</gene>
<feature type="compositionally biased region" description="Basic and acidic residues" evidence="2">
    <location>
        <begin position="1"/>
        <end position="10"/>
    </location>
</feature>
<dbReference type="KEGG" id="llu:AKJ09_09728"/>
<dbReference type="InterPro" id="IPR003769">
    <property type="entry name" value="ClpS_core"/>
</dbReference>
<comment type="subunit">
    <text evidence="1">Binds to the N-terminal domain of the chaperone ClpA.</text>
</comment>
<evidence type="ECO:0000256" key="1">
    <source>
        <dbReference type="HAMAP-Rule" id="MF_00302"/>
    </source>
</evidence>
<dbReference type="GO" id="GO:0006508">
    <property type="term" value="P:proteolysis"/>
    <property type="evidence" value="ECO:0007669"/>
    <property type="project" value="UniProtKB-UniRule"/>
</dbReference>
<dbReference type="InterPro" id="IPR014719">
    <property type="entry name" value="Ribosomal_bL12_C/ClpS-like"/>
</dbReference>
<dbReference type="GO" id="GO:0030163">
    <property type="term" value="P:protein catabolic process"/>
    <property type="evidence" value="ECO:0007669"/>
    <property type="project" value="InterPro"/>
</dbReference>
<keyword evidence="4" id="KW-0645">Protease</keyword>
<comment type="function">
    <text evidence="1">Involved in the modulation of the specificity of the ClpAP-mediated ATP-dependent protein degradation.</text>
</comment>
<accession>A0A0K1QCA4</accession>
<evidence type="ECO:0000256" key="2">
    <source>
        <dbReference type="SAM" id="MobiDB-lite"/>
    </source>
</evidence>
<dbReference type="SUPFAM" id="SSF54736">
    <property type="entry name" value="ClpS-like"/>
    <property type="match status" value="1"/>
</dbReference>
<dbReference type="HAMAP" id="MF_00302">
    <property type="entry name" value="ClpS"/>
    <property type="match status" value="1"/>
</dbReference>
<feature type="compositionally biased region" description="Basic and acidic residues" evidence="2">
    <location>
        <begin position="64"/>
        <end position="75"/>
    </location>
</feature>
<sequence length="161" mass="18042">MEDDILHELRSLTGPTGGSTTFLHRPRHGRPEGLGRLWDRDPSRASGGDPNDPNDPDGPPTTPEHGDDVELEDKPISATPRRYKVIFHNDDYTTQEFVVFVLMRFFHKNEAEARHIMLTVHFKGAAVAGVYTRDVAETKAQQVMDVARENGMPLLLTAEPE</sequence>
<reference evidence="4 5" key="1">
    <citation type="submission" date="2015-08" db="EMBL/GenBank/DDBJ databases">
        <authorList>
            <person name="Babu N.S."/>
            <person name="Beckwith C.J."/>
            <person name="Beseler K.G."/>
            <person name="Brison A."/>
            <person name="Carone J.V."/>
            <person name="Caskin T.P."/>
            <person name="Diamond M."/>
            <person name="Durham M.E."/>
            <person name="Foxe J.M."/>
            <person name="Go M."/>
            <person name="Henderson B.A."/>
            <person name="Jones I.B."/>
            <person name="McGettigan J.A."/>
            <person name="Micheletti S.J."/>
            <person name="Nasrallah M.E."/>
            <person name="Ortiz D."/>
            <person name="Piller C.R."/>
            <person name="Privatt S.R."/>
            <person name="Schneider S.L."/>
            <person name="Sharp S."/>
            <person name="Smith T.C."/>
            <person name="Stanton J.D."/>
            <person name="Ullery H.E."/>
            <person name="Wilson R.J."/>
            <person name="Serrano M.G."/>
            <person name="Buck G."/>
            <person name="Lee V."/>
            <person name="Wang Y."/>
            <person name="Carvalho R."/>
            <person name="Voegtly L."/>
            <person name="Shi R."/>
            <person name="Duckworth R."/>
            <person name="Johnson A."/>
            <person name="Loviza R."/>
            <person name="Walstead R."/>
            <person name="Shah Z."/>
            <person name="Kiflezghi M."/>
            <person name="Wade K."/>
            <person name="Ball S.L."/>
            <person name="Bradley K.W."/>
            <person name="Asai D.J."/>
            <person name="Bowman C.A."/>
            <person name="Russell D.A."/>
            <person name="Pope W.H."/>
            <person name="Jacobs-Sera D."/>
            <person name="Hendrix R.W."/>
            <person name="Hatfull G.F."/>
        </authorList>
    </citation>
    <scope>NUCLEOTIDE SEQUENCE [LARGE SCALE GENOMIC DNA]</scope>
    <source>
        <strain evidence="4 5">DSM 27648</strain>
    </source>
</reference>
<dbReference type="Proteomes" id="UP000064967">
    <property type="component" value="Chromosome"/>
</dbReference>
<keyword evidence="4" id="KW-0378">Hydrolase</keyword>
<dbReference type="PANTHER" id="PTHR33473:SF19">
    <property type="entry name" value="ATP-DEPENDENT CLP PROTEASE ADAPTER PROTEIN CLPS"/>
    <property type="match status" value="1"/>
</dbReference>
<dbReference type="Gene3D" id="3.30.1390.10">
    <property type="match status" value="1"/>
</dbReference>
<dbReference type="PATRIC" id="fig|1391654.3.peg.9851"/>
<proteinExistence type="inferred from homology"/>
<feature type="region of interest" description="Disordered" evidence="2">
    <location>
        <begin position="1"/>
        <end position="76"/>
    </location>
</feature>
<organism evidence="4 5">
    <name type="scientific">Labilithrix luteola</name>
    <dbReference type="NCBI Taxonomy" id="1391654"/>
    <lineage>
        <taxon>Bacteria</taxon>
        <taxon>Pseudomonadati</taxon>
        <taxon>Myxococcota</taxon>
        <taxon>Polyangia</taxon>
        <taxon>Polyangiales</taxon>
        <taxon>Labilitrichaceae</taxon>
        <taxon>Labilithrix</taxon>
    </lineage>
</organism>
<dbReference type="EMBL" id="CP012333">
    <property type="protein sequence ID" value="AKV03065.1"/>
    <property type="molecule type" value="Genomic_DNA"/>
</dbReference>
<dbReference type="GO" id="GO:0008233">
    <property type="term" value="F:peptidase activity"/>
    <property type="evidence" value="ECO:0007669"/>
    <property type="project" value="UniProtKB-KW"/>
</dbReference>
<evidence type="ECO:0000259" key="3">
    <source>
        <dbReference type="Pfam" id="PF02617"/>
    </source>
</evidence>
<name>A0A0K1QCA4_9BACT</name>
<dbReference type="AlphaFoldDB" id="A0A0K1QCA4"/>
<dbReference type="PANTHER" id="PTHR33473">
    <property type="entry name" value="ATP-DEPENDENT CLP PROTEASE ADAPTER PROTEIN CLPS1, CHLOROPLASTIC"/>
    <property type="match status" value="1"/>
</dbReference>
<evidence type="ECO:0000313" key="4">
    <source>
        <dbReference type="EMBL" id="AKV03065.1"/>
    </source>
</evidence>
<comment type="similarity">
    <text evidence="1">Belongs to the ClpS family.</text>
</comment>
<feature type="domain" description="Adaptor protein ClpS core" evidence="3">
    <location>
        <begin position="79"/>
        <end position="156"/>
    </location>
</feature>
<keyword evidence="5" id="KW-1185">Reference proteome</keyword>
<dbReference type="InterPro" id="IPR022935">
    <property type="entry name" value="ClpS"/>
</dbReference>
<dbReference type="Pfam" id="PF02617">
    <property type="entry name" value="ClpS"/>
    <property type="match status" value="1"/>
</dbReference>
<feature type="compositionally biased region" description="Basic and acidic residues" evidence="2">
    <location>
        <begin position="29"/>
        <end position="43"/>
    </location>
</feature>
<dbReference type="STRING" id="1391654.AKJ09_09728"/>
<evidence type="ECO:0000313" key="5">
    <source>
        <dbReference type="Proteomes" id="UP000064967"/>
    </source>
</evidence>
<protein>
    <recommendedName>
        <fullName evidence="1">ATP-dependent Clp protease adapter protein ClpS</fullName>
    </recommendedName>
</protein>
<dbReference type="FunFam" id="3.30.1390.10:FF:000002">
    <property type="entry name" value="ATP-dependent Clp protease adapter protein ClpS"/>
    <property type="match status" value="1"/>
</dbReference>